<dbReference type="OrthoDB" id="1918594at2759"/>
<organism evidence="3 4">
    <name type="scientific">Nelumbo nucifera</name>
    <name type="common">Sacred lotus</name>
    <dbReference type="NCBI Taxonomy" id="4432"/>
    <lineage>
        <taxon>Eukaryota</taxon>
        <taxon>Viridiplantae</taxon>
        <taxon>Streptophyta</taxon>
        <taxon>Embryophyta</taxon>
        <taxon>Tracheophyta</taxon>
        <taxon>Spermatophyta</taxon>
        <taxon>Magnoliopsida</taxon>
        <taxon>Proteales</taxon>
        <taxon>Nelumbonaceae</taxon>
        <taxon>Nelumbo</taxon>
    </lineage>
</organism>
<reference evidence="4" key="1">
    <citation type="submission" date="2025-08" db="UniProtKB">
        <authorList>
            <consortium name="RefSeq"/>
        </authorList>
    </citation>
    <scope>IDENTIFICATION</scope>
</reference>
<dbReference type="PANTHER" id="PTHR31672">
    <property type="entry name" value="BNACNNG10540D PROTEIN"/>
    <property type="match status" value="1"/>
</dbReference>
<dbReference type="InterPro" id="IPR006527">
    <property type="entry name" value="F-box-assoc_dom_typ1"/>
</dbReference>
<dbReference type="InterPro" id="IPR050796">
    <property type="entry name" value="SCF_F-box_component"/>
</dbReference>
<dbReference type="GeneID" id="109114869"/>
<dbReference type="KEGG" id="nnu:109114869"/>
<protein>
    <submittedName>
        <fullName evidence="4">F-box protein At3g17480</fullName>
    </submittedName>
</protein>
<dbReference type="Pfam" id="PF07734">
    <property type="entry name" value="FBA_1"/>
    <property type="match status" value="1"/>
</dbReference>
<dbReference type="SUPFAM" id="SSF81383">
    <property type="entry name" value="F-box domain"/>
    <property type="match status" value="1"/>
</dbReference>
<evidence type="ECO:0000259" key="1">
    <source>
        <dbReference type="Pfam" id="PF00646"/>
    </source>
</evidence>
<feature type="domain" description="F-box" evidence="1">
    <location>
        <begin position="11"/>
        <end position="44"/>
    </location>
</feature>
<gene>
    <name evidence="4" type="primary">LOC109114869</name>
</gene>
<evidence type="ECO:0000313" key="3">
    <source>
        <dbReference type="Proteomes" id="UP000189703"/>
    </source>
</evidence>
<dbReference type="Pfam" id="PF00646">
    <property type="entry name" value="F-box"/>
    <property type="match status" value="1"/>
</dbReference>
<dbReference type="InterPro" id="IPR001810">
    <property type="entry name" value="F-box_dom"/>
</dbReference>
<evidence type="ECO:0000313" key="4">
    <source>
        <dbReference type="RefSeq" id="XP_019053762.1"/>
    </source>
</evidence>
<dbReference type="InParanoid" id="A0A1U8Q590"/>
<feature type="domain" description="F-box associated beta-propeller type 1" evidence="2">
    <location>
        <begin position="103"/>
        <end position="196"/>
    </location>
</feature>
<dbReference type="RefSeq" id="XP_019053762.1">
    <property type="nucleotide sequence ID" value="XM_019198217.1"/>
</dbReference>
<dbReference type="OMA" id="RRICTRH"/>
<evidence type="ECO:0000259" key="2">
    <source>
        <dbReference type="Pfam" id="PF07734"/>
    </source>
</evidence>
<dbReference type="PANTHER" id="PTHR31672:SF11">
    <property type="entry name" value="F-BOX PROTEIN CPR1-LIKE ISOFORM X2"/>
    <property type="match status" value="1"/>
</dbReference>
<dbReference type="Proteomes" id="UP000189703">
    <property type="component" value="Unplaced"/>
</dbReference>
<dbReference type="InterPro" id="IPR036047">
    <property type="entry name" value="F-box-like_dom_sf"/>
</dbReference>
<sequence>MVNPYLSDDIIFKEILTRVPADNLHNNFRHVCRKWFESISSPRFIEAHYSNIEQGLITPGPIRFKPGWIALRFMEIKTGKMIDRFIKFRSLNPCEMPNLRSFSNGMLLLQDGQNVHNLYVVNPATSQWTSIPPFTTPIGHWFELVYVPCTQEYKVVHLFKDYHSFTFRCEIFTCGGSGGGDSWRLVDSITENRINKYFWGERVIVRCYTLEC</sequence>
<dbReference type="AlphaFoldDB" id="A0A1U8Q590"/>
<accession>A0A1U8Q590</accession>
<proteinExistence type="predicted"/>
<keyword evidence="3" id="KW-1185">Reference proteome</keyword>
<dbReference type="Gene3D" id="1.20.1280.50">
    <property type="match status" value="1"/>
</dbReference>
<name>A0A1U8Q590_NELNU</name>